<dbReference type="Pfam" id="PF26078">
    <property type="entry name" value="Baseplate_J_M"/>
    <property type="match status" value="1"/>
</dbReference>
<name>A0A7X5J6M3_9HYPH</name>
<dbReference type="EMBL" id="JAABLQ010000001">
    <property type="protein sequence ID" value="NBN76814.1"/>
    <property type="molecule type" value="Genomic_DNA"/>
</dbReference>
<dbReference type="Proteomes" id="UP000586722">
    <property type="component" value="Unassembled WGS sequence"/>
</dbReference>
<gene>
    <name evidence="2" type="ORF">GWI72_00865</name>
</gene>
<dbReference type="InterPro" id="IPR052726">
    <property type="entry name" value="Phage_Baseplate_Hub"/>
</dbReference>
<protein>
    <recommendedName>
        <fullName evidence="1">Baseplate J-like central domain-containing protein</fullName>
    </recommendedName>
</protein>
<evidence type="ECO:0000313" key="3">
    <source>
        <dbReference type="Proteomes" id="UP000586722"/>
    </source>
</evidence>
<dbReference type="PIRSF" id="PIRSF020481">
    <property type="entry name" value="BAP"/>
    <property type="match status" value="1"/>
</dbReference>
<dbReference type="AlphaFoldDB" id="A0A7X5J6M3"/>
<dbReference type="RefSeq" id="WP_161707569.1">
    <property type="nucleotide sequence ID" value="NZ_JAABLQ010000001.1"/>
</dbReference>
<comment type="caution">
    <text evidence="2">The sequence shown here is derived from an EMBL/GenBank/DDBJ whole genome shotgun (WGS) entry which is preliminary data.</text>
</comment>
<reference evidence="3" key="1">
    <citation type="submission" date="2020-01" db="EMBL/GenBank/DDBJ databases">
        <authorList>
            <person name="Fang Y."/>
            <person name="Sun R."/>
            <person name="Nie L."/>
            <person name="He J."/>
            <person name="Hao L."/>
            <person name="Wang L."/>
            <person name="Su S."/>
            <person name="Lv E."/>
            <person name="Zhang Z."/>
            <person name="Xie R."/>
            <person name="Liu H."/>
        </authorList>
    </citation>
    <scope>NUCLEOTIDE SEQUENCE [LARGE SCALE GENOMIC DNA]</scope>
    <source>
        <strain evidence="3">XCT-53</strain>
    </source>
</reference>
<keyword evidence="3" id="KW-1185">Reference proteome</keyword>
<dbReference type="InterPro" id="IPR014507">
    <property type="entry name" value="Baseplate_assembly_J_pred"/>
</dbReference>
<feature type="domain" description="Baseplate J-like central" evidence="1">
    <location>
        <begin position="138"/>
        <end position="233"/>
    </location>
</feature>
<proteinExistence type="predicted"/>
<sequence length="336" mass="35438">MTSRFVDIDLSRLPAPDALQPLDHEAVFQRRLAEFIARMAAAGQPFDVGTIDSDPAAILLQHGAFFEVQLMAAVNDAVKATHLAFARGADLEQRAADLGVVRQVLVPADPAATPPTPAIMESDESLRRRRQLAIEAFSTAGPDGAYLFFGLAAHPHVLDVAVYDPHSGLAADGEVLIVVASSQGDGVPTPAVLDAMAEFLDAGLIRYAVGSPRVRALTRRQKLRPLTDRVIIEACSTLDCTIGVTLKVPRGPDPSALRTLALTRLTAYLASRRGIARMLSDTAIAAAVHVADAAGVALVEDADIVITAAGQVVSDVMPGPRQLARVTAVTLTVEVI</sequence>
<dbReference type="PANTHER" id="PTHR35862:SF1">
    <property type="entry name" value="FELS-2 PROPHAGE PROTEIN"/>
    <property type="match status" value="1"/>
</dbReference>
<dbReference type="PANTHER" id="PTHR35862">
    <property type="entry name" value="FELS-2 PROPHAGE PROTEIN"/>
    <property type="match status" value="1"/>
</dbReference>
<evidence type="ECO:0000313" key="2">
    <source>
        <dbReference type="EMBL" id="NBN76814.1"/>
    </source>
</evidence>
<accession>A0A7X5J6M3</accession>
<organism evidence="2 3">
    <name type="scientific">Pannonibacter tanglangensis</name>
    <dbReference type="NCBI Taxonomy" id="2750084"/>
    <lineage>
        <taxon>Bacteria</taxon>
        <taxon>Pseudomonadati</taxon>
        <taxon>Pseudomonadota</taxon>
        <taxon>Alphaproteobacteria</taxon>
        <taxon>Hyphomicrobiales</taxon>
        <taxon>Stappiaceae</taxon>
        <taxon>Pannonibacter</taxon>
    </lineage>
</organism>
<evidence type="ECO:0000259" key="1">
    <source>
        <dbReference type="Pfam" id="PF26078"/>
    </source>
</evidence>
<dbReference type="InterPro" id="IPR058531">
    <property type="entry name" value="Baseplate_J_M"/>
</dbReference>